<gene>
    <name evidence="4" type="ordered locus">Ping_1758</name>
</gene>
<dbReference type="EMBL" id="CP000510">
    <property type="protein sequence ID" value="ABM03541.1"/>
    <property type="molecule type" value="Genomic_DNA"/>
</dbReference>
<evidence type="ECO:0000313" key="5">
    <source>
        <dbReference type="Proteomes" id="UP000000639"/>
    </source>
</evidence>
<feature type="domain" description="HTH tetR-type" evidence="3">
    <location>
        <begin position="13"/>
        <end position="73"/>
    </location>
</feature>
<dbReference type="PANTHER" id="PTHR43479">
    <property type="entry name" value="ACREF/ENVCD OPERON REPRESSOR-RELATED"/>
    <property type="match status" value="1"/>
</dbReference>
<dbReference type="RefSeq" id="WP_011770101.1">
    <property type="nucleotide sequence ID" value="NC_008709.1"/>
</dbReference>
<dbReference type="InterPro" id="IPR009057">
    <property type="entry name" value="Homeodomain-like_sf"/>
</dbReference>
<dbReference type="KEGG" id="pin:Ping_1758"/>
<dbReference type="SUPFAM" id="SSF48498">
    <property type="entry name" value="Tetracyclin repressor-like, C-terminal domain"/>
    <property type="match status" value="1"/>
</dbReference>
<dbReference type="STRING" id="357804.Ping_1758"/>
<dbReference type="AlphaFoldDB" id="A1SVM6"/>
<protein>
    <submittedName>
        <fullName evidence="4">Transcriptional regulator, TetR family</fullName>
    </submittedName>
</protein>
<dbReference type="GO" id="GO:0003677">
    <property type="term" value="F:DNA binding"/>
    <property type="evidence" value="ECO:0007669"/>
    <property type="project" value="UniProtKB-UniRule"/>
</dbReference>
<dbReference type="InterPro" id="IPR050624">
    <property type="entry name" value="HTH-type_Tx_Regulator"/>
</dbReference>
<feature type="DNA-binding region" description="H-T-H motif" evidence="2">
    <location>
        <begin position="36"/>
        <end position="55"/>
    </location>
</feature>
<organism evidence="4 5">
    <name type="scientific">Psychromonas ingrahamii (strain DSM 17664 / CCUG 51855 / 37)</name>
    <dbReference type="NCBI Taxonomy" id="357804"/>
    <lineage>
        <taxon>Bacteria</taxon>
        <taxon>Pseudomonadati</taxon>
        <taxon>Pseudomonadota</taxon>
        <taxon>Gammaproteobacteria</taxon>
        <taxon>Alteromonadales</taxon>
        <taxon>Psychromonadaceae</taxon>
        <taxon>Psychromonas</taxon>
    </lineage>
</organism>
<keyword evidence="5" id="KW-1185">Reference proteome</keyword>
<accession>A1SVM6</accession>
<dbReference type="Gene3D" id="1.10.357.10">
    <property type="entry name" value="Tetracycline Repressor, domain 2"/>
    <property type="match status" value="1"/>
</dbReference>
<dbReference type="HOGENOM" id="CLU_069356_1_4_6"/>
<keyword evidence="1 2" id="KW-0238">DNA-binding</keyword>
<dbReference type="OrthoDB" id="9151800at2"/>
<reference evidence="4 5" key="1">
    <citation type="submission" date="2007-01" db="EMBL/GenBank/DDBJ databases">
        <title>Complete sequence of Psychromonas ingrahamii 37.</title>
        <authorList>
            <consortium name="US DOE Joint Genome Institute"/>
            <person name="Copeland A."/>
            <person name="Lucas S."/>
            <person name="Lapidus A."/>
            <person name="Barry K."/>
            <person name="Detter J.C."/>
            <person name="Glavina del Rio T."/>
            <person name="Hammon N."/>
            <person name="Israni S."/>
            <person name="Dalin E."/>
            <person name="Tice H."/>
            <person name="Pitluck S."/>
            <person name="Thompson L.S."/>
            <person name="Brettin T."/>
            <person name="Bruce D."/>
            <person name="Han C."/>
            <person name="Tapia R."/>
            <person name="Schmutz J."/>
            <person name="Larimer F."/>
            <person name="Land M."/>
            <person name="Hauser L."/>
            <person name="Kyrpides N."/>
            <person name="Ivanova N."/>
            <person name="Staley J."/>
            <person name="Richardson P."/>
        </authorList>
    </citation>
    <scope>NUCLEOTIDE SEQUENCE [LARGE SCALE GENOMIC DNA]</scope>
    <source>
        <strain evidence="4 5">37</strain>
    </source>
</reference>
<evidence type="ECO:0000313" key="4">
    <source>
        <dbReference type="EMBL" id="ABM03541.1"/>
    </source>
</evidence>
<dbReference type="SUPFAM" id="SSF46689">
    <property type="entry name" value="Homeodomain-like"/>
    <property type="match status" value="1"/>
</dbReference>
<dbReference type="Proteomes" id="UP000000639">
    <property type="component" value="Chromosome"/>
</dbReference>
<dbReference type="PANTHER" id="PTHR43479:SF11">
    <property type="entry name" value="ACREF_ENVCD OPERON REPRESSOR-RELATED"/>
    <property type="match status" value="1"/>
</dbReference>
<sequence>MVKNQVGRPAAKTNNRAKLMTVACKLFVANDYDKVSIRAIAAQENLDPGLIRYYFKSKLGLFNAMLKETSAPLLAKFNAVDSQLNDAPPYIVMQTYYRIMSQNPDFPKLVYRIASMPPTDVNQELKNILKDILQPKNLNLFSRLKDNGILENNVDPKCAHLSFFSMMIFPFLIPDLFKSAMDISITPEFMEHLAEQNNQLLHQGIITKKTNNKDDLNDQQ</sequence>
<dbReference type="PROSITE" id="PS50977">
    <property type="entry name" value="HTH_TETR_2"/>
    <property type="match status" value="1"/>
</dbReference>
<evidence type="ECO:0000259" key="3">
    <source>
        <dbReference type="PROSITE" id="PS50977"/>
    </source>
</evidence>
<dbReference type="InterPro" id="IPR036271">
    <property type="entry name" value="Tet_transcr_reg_TetR-rel_C_sf"/>
</dbReference>
<dbReference type="eggNOG" id="COG1309">
    <property type="taxonomic scope" value="Bacteria"/>
</dbReference>
<dbReference type="InterPro" id="IPR001647">
    <property type="entry name" value="HTH_TetR"/>
</dbReference>
<proteinExistence type="predicted"/>
<dbReference type="Pfam" id="PF00440">
    <property type="entry name" value="TetR_N"/>
    <property type="match status" value="1"/>
</dbReference>
<name>A1SVM6_PSYIN</name>
<evidence type="ECO:0000256" key="2">
    <source>
        <dbReference type="PROSITE-ProRule" id="PRU00335"/>
    </source>
</evidence>
<evidence type="ECO:0000256" key="1">
    <source>
        <dbReference type="ARBA" id="ARBA00023125"/>
    </source>
</evidence>